<gene>
    <name evidence="2" type="ORF">HYPSUDRAFT_203024</name>
</gene>
<dbReference type="Proteomes" id="UP000054270">
    <property type="component" value="Unassembled WGS sequence"/>
</dbReference>
<evidence type="ECO:0000256" key="1">
    <source>
        <dbReference type="SAM" id="MobiDB-lite"/>
    </source>
</evidence>
<reference evidence="3" key="1">
    <citation type="submission" date="2014-04" db="EMBL/GenBank/DDBJ databases">
        <title>Evolutionary Origins and Diversification of the Mycorrhizal Mutualists.</title>
        <authorList>
            <consortium name="DOE Joint Genome Institute"/>
            <consortium name="Mycorrhizal Genomics Consortium"/>
            <person name="Kohler A."/>
            <person name="Kuo A."/>
            <person name="Nagy L.G."/>
            <person name="Floudas D."/>
            <person name="Copeland A."/>
            <person name="Barry K.W."/>
            <person name="Cichocki N."/>
            <person name="Veneault-Fourrey C."/>
            <person name="LaButti K."/>
            <person name="Lindquist E.A."/>
            <person name="Lipzen A."/>
            <person name="Lundell T."/>
            <person name="Morin E."/>
            <person name="Murat C."/>
            <person name="Riley R."/>
            <person name="Ohm R."/>
            <person name="Sun H."/>
            <person name="Tunlid A."/>
            <person name="Henrissat B."/>
            <person name="Grigoriev I.V."/>
            <person name="Hibbett D.S."/>
            <person name="Martin F."/>
        </authorList>
    </citation>
    <scope>NUCLEOTIDE SEQUENCE [LARGE SCALE GENOMIC DNA]</scope>
    <source>
        <strain evidence="3">FD-334 SS-4</strain>
    </source>
</reference>
<evidence type="ECO:0000313" key="3">
    <source>
        <dbReference type="Proteomes" id="UP000054270"/>
    </source>
</evidence>
<feature type="region of interest" description="Disordered" evidence="1">
    <location>
        <begin position="68"/>
        <end position="97"/>
    </location>
</feature>
<name>A0A0D2PNJ7_HYPSF</name>
<feature type="region of interest" description="Disordered" evidence="1">
    <location>
        <begin position="1"/>
        <end position="51"/>
    </location>
</feature>
<feature type="compositionally biased region" description="Polar residues" evidence="1">
    <location>
        <begin position="19"/>
        <end position="32"/>
    </location>
</feature>
<accession>A0A0D2PNJ7</accession>
<proteinExistence type="predicted"/>
<keyword evidence="3" id="KW-1185">Reference proteome</keyword>
<dbReference type="AlphaFoldDB" id="A0A0D2PNJ7"/>
<evidence type="ECO:0000313" key="2">
    <source>
        <dbReference type="EMBL" id="KJA21470.1"/>
    </source>
</evidence>
<dbReference type="EMBL" id="KN817558">
    <property type="protein sequence ID" value="KJA21470.1"/>
    <property type="molecule type" value="Genomic_DNA"/>
</dbReference>
<organism evidence="2 3">
    <name type="scientific">Hypholoma sublateritium (strain FD-334 SS-4)</name>
    <dbReference type="NCBI Taxonomy" id="945553"/>
    <lineage>
        <taxon>Eukaryota</taxon>
        <taxon>Fungi</taxon>
        <taxon>Dikarya</taxon>
        <taxon>Basidiomycota</taxon>
        <taxon>Agaricomycotina</taxon>
        <taxon>Agaricomycetes</taxon>
        <taxon>Agaricomycetidae</taxon>
        <taxon>Agaricales</taxon>
        <taxon>Agaricineae</taxon>
        <taxon>Strophariaceae</taxon>
        <taxon>Hypholoma</taxon>
    </lineage>
</organism>
<protein>
    <submittedName>
        <fullName evidence="2">Uncharacterized protein</fullName>
    </submittedName>
</protein>
<sequence>MGVPLTFFAACPRPPAHGQSRQNRTPSLSQRAPSRPPTMAYRSPTSGMHMHAHPSIARETDRYWARGVQPPGARECPGSTSTRTVRSPVATTHIHHI</sequence>